<protein>
    <submittedName>
        <fullName evidence="1">Uncharacterized protein</fullName>
    </submittedName>
</protein>
<evidence type="ECO:0000313" key="1">
    <source>
        <dbReference type="EMBL" id="GMH50783.1"/>
    </source>
</evidence>
<dbReference type="AlphaFoldDB" id="A0A9W6ZGS3"/>
<accession>A0A9W6ZGS3</accession>
<proteinExistence type="predicted"/>
<dbReference type="Proteomes" id="UP001165082">
    <property type="component" value="Unassembled WGS sequence"/>
</dbReference>
<gene>
    <name evidence="1" type="ORF">TrRE_jg393</name>
</gene>
<name>A0A9W6ZGS3_9STRA</name>
<keyword evidence="2" id="KW-1185">Reference proteome</keyword>
<evidence type="ECO:0000313" key="2">
    <source>
        <dbReference type="Proteomes" id="UP001165082"/>
    </source>
</evidence>
<dbReference type="EMBL" id="BRXZ01004538">
    <property type="protein sequence ID" value="GMH50783.1"/>
    <property type="molecule type" value="Genomic_DNA"/>
</dbReference>
<sequence length="38" mass="4230">MGGWFSKPKCKYNSGWNKNNACPPGFSTQESCGRWSST</sequence>
<feature type="non-terminal residue" evidence="1">
    <location>
        <position position="1"/>
    </location>
</feature>
<reference evidence="1" key="1">
    <citation type="submission" date="2022-07" db="EMBL/GenBank/DDBJ databases">
        <title>Genome analysis of Parmales, a sister group of diatoms, reveals the evolutionary specialization of diatoms from phago-mixotrophs to photoautotrophs.</title>
        <authorList>
            <person name="Ban H."/>
            <person name="Sato S."/>
            <person name="Yoshikawa S."/>
            <person name="Kazumasa Y."/>
            <person name="Nakamura Y."/>
            <person name="Ichinomiya M."/>
            <person name="Saitoh K."/>
            <person name="Sato N."/>
            <person name="Blanc-Mathieu R."/>
            <person name="Endo H."/>
            <person name="Kuwata A."/>
            <person name="Ogata H."/>
        </authorList>
    </citation>
    <scope>NUCLEOTIDE SEQUENCE</scope>
</reference>
<dbReference type="OrthoDB" id="10486889at2759"/>
<organism evidence="1 2">
    <name type="scientific">Triparma retinervis</name>
    <dbReference type="NCBI Taxonomy" id="2557542"/>
    <lineage>
        <taxon>Eukaryota</taxon>
        <taxon>Sar</taxon>
        <taxon>Stramenopiles</taxon>
        <taxon>Ochrophyta</taxon>
        <taxon>Bolidophyceae</taxon>
        <taxon>Parmales</taxon>
        <taxon>Triparmaceae</taxon>
        <taxon>Triparma</taxon>
    </lineage>
</organism>
<comment type="caution">
    <text evidence="1">The sequence shown here is derived from an EMBL/GenBank/DDBJ whole genome shotgun (WGS) entry which is preliminary data.</text>
</comment>